<evidence type="ECO:0000256" key="1">
    <source>
        <dbReference type="SAM" id="Phobius"/>
    </source>
</evidence>
<feature type="transmembrane region" description="Helical" evidence="1">
    <location>
        <begin position="26"/>
        <end position="47"/>
    </location>
</feature>
<evidence type="ECO:0000313" key="3">
    <source>
        <dbReference type="Proteomes" id="UP000284842"/>
    </source>
</evidence>
<sequence length="360" mass="40416">MSDSAPVHVTYNANTAELGRTVGAVFVGYVFSMILYGFNSYQLYVYFSTVRKEQTLKKWTVGASDTCCMPPEQKTRRLMDGGFFARLLDSASVGLTPIRYDEEKPYFNFSTHFYMIATFPFFTEPAVKQATGTFAADNLVAVVTVFLVQMAYAERIRKYNTLCGHVLSFLSLASAALGVVMTVQLVTNPEFNVLDEPSRLGVVGVGQLVTCIVSALSFAFLMYHEEPVSSSKSKLAKNYDRMISILFERGLASTIIQAGYFIIFFAAPTHRYWIPFQFISRRLFFLSLLTLYINDGVRERRIAFHTSEVSSRPSKPINFSTYRPGDSQVGDNTLVEKGPSVFNISVTREVLKDTDTYPSK</sequence>
<keyword evidence="1" id="KW-0812">Transmembrane</keyword>
<dbReference type="InParanoid" id="A0A409VFU8"/>
<dbReference type="AlphaFoldDB" id="A0A409VFU8"/>
<feature type="transmembrane region" description="Helical" evidence="1">
    <location>
        <begin position="106"/>
        <end position="122"/>
    </location>
</feature>
<evidence type="ECO:0000313" key="2">
    <source>
        <dbReference type="EMBL" id="PPQ65126.1"/>
    </source>
</evidence>
<dbReference type="EMBL" id="NHTK01006075">
    <property type="protein sequence ID" value="PPQ65126.1"/>
    <property type="molecule type" value="Genomic_DNA"/>
</dbReference>
<dbReference type="Proteomes" id="UP000284842">
    <property type="component" value="Unassembled WGS sequence"/>
</dbReference>
<gene>
    <name evidence="2" type="ORF">CVT24_003017</name>
</gene>
<dbReference type="STRING" id="181874.A0A409VFU8"/>
<feature type="transmembrane region" description="Helical" evidence="1">
    <location>
        <begin position="134"/>
        <end position="153"/>
    </location>
</feature>
<organism evidence="2 3">
    <name type="scientific">Panaeolus cyanescens</name>
    <dbReference type="NCBI Taxonomy" id="181874"/>
    <lineage>
        <taxon>Eukaryota</taxon>
        <taxon>Fungi</taxon>
        <taxon>Dikarya</taxon>
        <taxon>Basidiomycota</taxon>
        <taxon>Agaricomycotina</taxon>
        <taxon>Agaricomycetes</taxon>
        <taxon>Agaricomycetidae</taxon>
        <taxon>Agaricales</taxon>
        <taxon>Agaricineae</taxon>
        <taxon>Galeropsidaceae</taxon>
        <taxon>Panaeolus</taxon>
    </lineage>
</organism>
<comment type="caution">
    <text evidence="2">The sequence shown here is derived from an EMBL/GenBank/DDBJ whole genome shotgun (WGS) entry which is preliminary data.</text>
</comment>
<accession>A0A409VFU8</accession>
<name>A0A409VFU8_9AGAR</name>
<feature type="transmembrane region" description="Helical" evidence="1">
    <location>
        <begin position="272"/>
        <end position="293"/>
    </location>
</feature>
<keyword evidence="1" id="KW-0472">Membrane</keyword>
<protein>
    <submittedName>
        <fullName evidence="2">Uncharacterized protein</fullName>
    </submittedName>
</protein>
<feature type="transmembrane region" description="Helical" evidence="1">
    <location>
        <begin position="245"/>
        <end position="266"/>
    </location>
</feature>
<proteinExistence type="predicted"/>
<feature type="transmembrane region" description="Helical" evidence="1">
    <location>
        <begin position="165"/>
        <end position="185"/>
    </location>
</feature>
<keyword evidence="3" id="KW-1185">Reference proteome</keyword>
<keyword evidence="1" id="KW-1133">Transmembrane helix</keyword>
<reference evidence="2 3" key="1">
    <citation type="journal article" date="2018" name="Evol. Lett.">
        <title>Horizontal gene cluster transfer increased hallucinogenic mushroom diversity.</title>
        <authorList>
            <person name="Reynolds H.T."/>
            <person name="Vijayakumar V."/>
            <person name="Gluck-Thaler E."/>
            <person name="Korotkin H.B."/>
            <person name="Matheny P.B."/>
            <person name="Slot J.C."/>
        </authorList>
    </citation>
    <scope>NUCLEOTIDE SEQUENCE [LARGE SCALE GENOMIC DNA]</scope>
    <source>
        <strain evidence="2 3">2629</strain>
    </source>
</reference>
<dbReference type="OrthoDB" id="3046149at2759"/>
<feature type="transmembrane region" description="Helical" evidence="1">
    <location>
        <begin position="205"/>
        <end position="224"/>
    </location>
</feature>